<dbReference type="InterPro" id="IPR005828">
    <property type="entry name" value="MFS_sugar_transport-like"/>
</dbReference>
<protein>
    <submittedName>
        <fullName evidence="9">MFS transporter</fullName>
    </submittedName>
</protein>
<dbReference type="Proteomes" id="UP000248925">
    <property type="component" value="Unassembled WGS sequence"/>
</dbReference>
<comment type="subcellular location">
    <subcellularLocation>
        <location evidence="1">Cell membrane</location>
        <topology evidence="1">Multi-pass membrane protein</topology>
    </subcellularLocation>
</comment>
<evidence type="ECO:0000256" key="7">
    <source>
        <dbReference type="SAM" id="Phobius"/>
    </source>
</evidence>
<dbReference type="RefSeq" id="WP_111163134.1">
    <property type="nucleotide sequence ID" value="NZ_PCDP01000059.1"/>
</dbReference>
<dbReference type="PANTHER" id="PTHR43045">
    <property type="entry name" value="SHIKIMATE TRANSPORTER"/>
    <property type="match status" value="1"/>
</dbReference>
<feature type="transmembrane region" description="Helical" evidence="7">
    <location>
        <begin position="37"/>
        <end position="55"/>
    </location>
</feature>
<dbReference type="InterPro" id="IPR020846">
    <property type="entry name" value="MFS_dom"/>
</dbReference>
<feature type="transmembrane region" description="Helical" evidence="7">
    <location>
        <begin position="198"/>
        <end position="217"/>
    </location>
</feature>
<proteinExistence type="predicted"/>
<dbReference type="EMBL" id="PCDP01000059">
    <property type="protein sequence ID" value="PZM09754.1"/>
    <property type="molecule type" value="Genomic_DNA"/>
</dbReference>
<feature type="transmembrane region" description="Helical" evidence="7">
    <location>
        <begin position="249"/>
        <end position="274"/>
    </location>
</feature>
<accession>A0A2W4CWU8</accession>
<sequence length="628" mass="67451">MANVATVGGPKASPMTSEEKKVIFASSLGTVFEWYDFYLYGSLVTYIGATFFTQYPETTRNIFALLAFAAGFLVRPFGALVFGRLGDLVGRKYTFLITITIMGLSTFLVGLLPGAATIGIMAPIILITLRLLQGLALGGEYGGAATYVAEHAPQGRRGYFTSWIQTTATLGLFLSLVVILIVQAMLGKDAFSVWGWRVPFLVSFVLLGVSVWIRLRMNESPAFQRMKAEGKGSKAPLTEAFGQWKNAKIALIALFGATMGQAVVWYCGQFYSLFFLQNVLKVEFQAANIMVAVALLIGTGFFVVFGWLSDKIGRKPIIMAGLLLAMVTYFPLFKAMTWTANPALAQAQATVRATVTADPADCRFQFNPTGTSKFTSSCDVATAFLTKNSVPYDIVPAAAGTPATVKIGNETVPSYDVVAAGDKAKSLNSAFEKGINVALHDGGYPLVRGVAKVLDAKLDAFIAANPELSLNAEAVRAGEKATVPVDKLVADKLITKDETNGLTEMPVYSIAKGGAFAMVADPAAVNWIGTIAILTILVLYVTMVYGPIAALLVELFPTRIRYSGMSLPYHIGNGWFGGLLPAMAFALSAAKGDIYYGLWYPIIFAGITLVIGLIFLPETKDRDINTMS</sequence>
<keyword evidence="3" id="KW-1003">Cell membrane</keyword>
<evidence type="ECO:0000313" key="9">
    <source>
        <dbReference type="EMBL" id="PZM09754.1"/>
    </source>
</evidence>
<evidence type="ECO:0000259" key="8">
    <source>
        <dbReference type="PROSITE" id="PS50850"/>
    </source>
</evidence>
<dbReference type="SUPFAM" id="SSF103473">
    <property type="entry name" value="MFS general substrate transporter"/>
    <property type="match status" value="2"/>
</dbReference>
<dbReference type="InterPro" id="IPR036259">
    <property type="entry name" value="MFS_trans_sf"/>
</dbReference>
<evidence type="ECO:0000256" key="6">
    <source>
        <dbReference type="ARBA" id="ARBA00023136"/>
    </source>
</evidence>
<dbReference type="PANTHER" id="PTHR43045:SF7">
    <property type="entry name" value="MAJOR FACILITATOR SUPERFAMILY TRANSPORTER"/>
    <property type="match status" value="1"/>
</dbReference>
<reference evidence="9 10" key="1">
    <citation type="journal article" date="2018" name="Sci. Rep.">
        <title>Rhizobium tumorigenes sp. nov., a novel plant tumorigenic bacterium isolated from cane gall tumors on thornless blackberry.</title>
        <authorList>
            <person name="Kuzmanovi N."/>
            <person name="Smalla K."/>
            <person name="Gronow S."/>
            <person name="PuBawska J."/>
        </authorList>
    </citation>
    <scope>NUCLEOTIDE SEQUENCE [LARGE SCALE GENOMIC DNA]</scope>
    <source>
        <strain evidence="9 10">CCBAU 85046</strain>
    </source>
</reference>
<dbReference type="Pfam" id="PF00083">
    <property type="entry name" value="Sugar_tr"/>
    <property type="match status" value="2"/>
</dbReference>
<feature type="transmembrane region" description="Helical" evidence="7">
    <location>
        <begin position="316"/>
        <end position="333"/>
    </location>
</feature>
<evidence type="ECO:0000256" key="2">
    <source>
        <dbReference type="ARBA" id="ARBA00022448"/>
    </source>
</evidence>
<gene>
    <name evidence="9" type="ORF">CPY51_26150</name>
</gene>
<evidence type="ECO:0000256" key="3">
    <source>
        <dbReference type="ARBA" id="ARBA00022475"/>
    </source>
</evidence>
<feature type="transmembrane region" description="Helical" evidence="7">
    <location>
        <begin position="598"/>
        <end position="616"/>
    </location>
</feature>
<feature type="transmembrane region" description="Helical" evidence="7">
    <location>
        <begin position="286"/>
        <end position="309"/>
    </location>
</feature>
<feature type="transmembrane region" description="Helical" evidence="7">
    <location>
        <begin position="62"/>
        <end position="82"/>
    </location>
</feature>
<feature type="transmembrane region" description="Helical" evidence="7">
    <location>
        <begin position="527"/>
        <end position="553"/>
    </location>
</feature>
<dbReference type="GO" id="GO:0022857">
    <property type="term" value="F:transmembrane transporter activity"/>
    <property type="evidence" value="ECO:0007669"/>
    <property type="project" value="InterPro"/>
</dbReference>
<comment type="caution">
    <text evidence="9">The sequence shown here is derived from an EMBL/GenBank/DDBJ whole genome shotgun (WGS) entry which is preliminary data.</text>
</comment>
<feature type="transmembrane region" description="Helical" evidence="7">
    <location>
        <begin position="163"/>
        <end position="186"/>
    </location>
</feature>
<keyword evidence="5 7" id="KW-1133">Transmembrane helix</keyword>
<dbReference type="PROSITE" id="PS00217">
    <property type="entry name" value="SUGAR_TRANSPORT_2"/>
    <property type="match status" value="1"/>
</dbReference>
<dbReference type="GO" id="GO:0005886">
    <property type="term" value="C:plasma membrane"/>
    <property type="evidence" value="ECO:0007669"/>
    <property type="project" value="UniProtKB-SubCell"/>
</dbReference>
<feature type="domain" description="Major facilitator superfamily (MFS) profile" evidence="8">
    <location>
        <begin position="22"/>
        <end position="620"/>
    </location>
</feature>
<evidence type="ECO:0000256" key="4">
    <source>
        <dbReference type="ARBA" id="ARBA00022692"/>
    </source>
</evidence>
<dbReference type="OrthoDB" id="9783227at2"/>
<evidence type="ECO:0000256" key="1">
    <source>
        <dbReference type="ARBA" id="ARBA00004651"/>
    </source>
</evidence>
<evidence type="ECO:0000256" key="5">
    <source>
        <dbReference type="ARBA" id="ARBA00022989"/>
    </source>
</evidence>
<keyword evidence="10" id="KW-1185">Reference proteome</keyword>
<keyword evidence="6 7" id="KW-0472">Membrane</keyword>
<organism evidence="9 10">
    <name type="scientific">Rhizobium tubonense</name>
    <dbReference type="NCBI Taxonomy" id="484088"/>
    <lineage>
        <taxon>Bacteria</taxon>
        <taxon>Pseudomonadati</taxon>
        <taxon>Pseudomonadota</taxon>
        <taxon>Alphaproteobacteria</taxon>
        <taxon>Hyphomicrobiales</taxon>
        <taxon>Rhizobiaceae</taxon>
        <taxon>Rhizobium/Agrobacterium group</taxon>
        <taxon>Rhizobium</taxon>
    </lineage>
</organism>
<dbReference type="Gene3D" id="1.20.1250.20">
    <property type="entry name" value="MFS general substrate transporter like domains"/>
    <property type="match status" value="2"/>
</dbReference>
<evidence type="ECO:0000313" key="10">
    <source>
        <dbReference type="Proteomes" id="UP000248925"/>
    </source>
</evidence>
<dbReference type="FunFam" id="1.20.1250.20:FF:000001">
    <property type="entry name" value="Dicarboxylate MFS transporter"/>
    <property type="match status" value="1"/>
</dbReference>
<name>A0A2W4CWU8_9HYPH</name>
<keyword evidence="2" id="KW-0813">Transport</keyword>
<dbReference type="PROSITE" id="PS50850">
    <property type="entry name" value="MFS"/>
    <property type="match status" value="1"/>
</dbReference>
<feature type="transmembrane region" description="Helical" evidence="7">
    <location>
        <begin position="94"/>
        <end position="127"/>
    </location>
</feature>
<dbReference type="InterPro" id="IPR005829">
    <property type="entry name" value="Sugar_transporter_CS"/>
</dbReference>
<feature type="transmembrane region" description="Helical" evidence="7">
    <location>
        <begin position="574"/>
        <end position="592"/>
    </location>
</feature>
<keyword evidence="4 7" id="KW-0812">Transmembrane</keyword>
<dbReference type="AlphaFoldDB" id="A0A2W4CWU8"/>